<dbReference type="InterPro" id="IPR036291">
    <property type="entry name" value="NAD(P)-bd_dom_sf"/>
</dbReference>
<dbReference type="Gene3D" id="3.40.50.720">
    <property type="entry name" value="NAD(P)-binding Rossmann-like Domain"/>
    <property type="match status" value="1"/>
</dbReference>
<dbReference type="PANTHER" id="PTHR43249:SF1">
    <property type="entry name" value="D-GLUCOSIDE 3-DEHYDROGENASE"/>
    <property type="match status" value="1"/>
</dbReference>
<dbReference type="InterPro" id="IPR055170">
    <property type="entry name" value="GFO_IDH_MocA-like_dom"/>
</dbReference>
<feature type="domain" description="GFO/IDH/MocA-like oxidoreductase" evidence="2">
    <location>
        <begin position="130"/>
        <end position="249"/>
    </location>
</feature>
<evidence type="ECO:0000259" key="1">
    <source>
        <dbReference type="Pfam" id="PF01408"/>
    </source>
</evidence>
<dbReference type="InterPro" id="IPR000683">
    <property type="entry name" value="Gfo/Idh/MocA-like_OxRdtase_N"/>
</dbReference>
<keyword evidence="4" id="KW-1185">Reference proteome</keyword>
<comment type="caution">
    <text evidence="3">The sequence shown here is derived from an EMBL/GenBank/DDBJ whole genome shotgun (WGS) entry which is preliminary data.</text>
</comment>
<dbReference type="AlphaFoldDB" id="A0A833JD38"/>
<dbReference type="PANTHER" id="PTHR43249">
    <property type="entry name" value="UDP-N-ACETYL-2-AMINO-2-DEOXY-D-GLUCURONATE OXIDASE"/>
    <property type="match status" value="1"/>
</dbReference>
<accession>A0A833JD38</accession>
<dbReference type="InterPro" id="IPR052515">
    <property type="entry name" value="Gfo/Idh/MocA_Oxidoreductase"/>
</dbReference>
<name>A0A833JD38_9BACT</name>
<dbReference type="SUPFAM" id="SSF51735">
    <property type="entry name" value="NAD(P)-binding Rossmann-fold domains"/>
    <property type="match status" value="1"/>
</dbReference>
<reference evidence="3 4" key="1">
    <citation type="submission" date="2019-10" db="EMBL/GenBank/DDBJ databases">
        <title>New genus of Silvanigrellaceae.</title>
        <authorList>
            <person name="Pitt A."/>
            <person name="Hahn M.W."/>
        </authorList>
    </citation>
    <scope>NUCLEOTIDE SEQUENCE [LARGE SCALE GENOMIC DNA]</scope>
    <source>
        <strain evidence="3 4">33A1-SZDP</strain>
    </source>
</reference>
<dbReference type="RefSeq" id="WP_152213859.1">
    <property type="nucleotide sequence ID" value="NZ_WFLN01000010.1"/>
</dbReference>
<gene>
    <name evidence="3" type="ORF">GCL57_13365</name>
</gene>
<dbReference type="Gene3D" id="3.30.360.10">
    <property type="entry name" value="Dihydrodipicolinate Reductase, domain 2"/>
    <property type="match status" value="1"/>
</dbReference>
<dbReference type="GO" id="GO:0000166">
    <property type="term" value="F:nucleotide binding"/>
    <property type="evidence" value="ECO:0007669"/>
    <property type="project" value="InterPro"/>
</dbReference>
<dbReference type="SUPFAM" id="SSF55347">
    <property type="entry name" value="Glyceraldehyde-3-phosphate dehydrogenase-like, C-terminal domain"/>
    <property type="match status" value="1"/>
</dbReference>
<proteinExistence type="predicted"/>
<evidence type="ECO:0000313" key="3">
    <source>
        <dbReference type="EMBL" id="KAB8028037.1"/>
    </source>
</evidence>
<sequence length="343" mass="39187">MKKLTVGIAGYGVIGKRRNHYIDLNPNLKTVSICDHMIDQININNKNLKAFNNIDEMIQNIQLDILFVCLSNDVAAETVIKGLKAGLHVFCEKPPGRNLKEILDIISIEKECPNQRLMYGFNHRYHDSVKEALNIIRKKEFGSVINLRGIYGKSKIIDYNSNWRTQRKIAGGGILLDQGIHIVDLMRLFAGEFEQIYSFISNDFWKHDVEDNAYALMKTKDNVVAVLHSSATQWRHKFQLDITLEKGQLILAGILSGTKSYGAETLTIVQAGEFDSGDPKEIMIRYNSDPSWKDEIEYFTNCIINNKAIETSSSIDAYKTMETVFRIYCADKNWSEKYNITLE</sequence>
<dbReference type="Proteomes" id="UP000442694">
    <property type="component" value="Unassembled WGS sequence"/>
</dbReference>
<protein>
    <submittedName>
        <fullName evidence="3">Gfo/Idh/MocA family oxidoreductase</fullName>
    </submittedName>
</protein>
<organism evidence="3 4">
    <name type="scientific">Fluviispira multicolorata</name>
    <dbReference type="NCBI Taxonomy" id="2654512"/>
    <lineage>
        <taxon>Bacteria</taxon>
        <taxon>Pseudomonadati</taxon>
        <taxon>Bdellovibrionota</taxon>
        <taxon>Oligoflexia</taxon>
        <taxon>Silvanigrellales</taxon>
        <taxon>Silvanigrellaceae</taxon>
        <taxon>Fluviispira</taxon>
    </lineage>
</organism>
<dbReference type="Pfam" id="PF22725">
    <property type="entry name" value="GFO_IDH_MocA_C3"/>
    <property type="match status" value="1"/>
</dbReference>
<dbReference type="EMBL" id="WFLN01000010">
    <property type="protein sequence ID" value="KAB8028037.1"/>
    <property type="molecule type" value="Genomic_DNA"/>
</dbReference>
<evidence type="ECO:0000259" key="2">
    <source>
        <dbReference type="Pfam" id="PF22725"/>
    </source>
</evidence>
<feature type="domain" description="Gfo/Idh/MocA-like oxidoreductase N-terminal" evidence="1">
    <location>
        <begin position="5"/>
        <end position="118"/>
    </location>
</feature>
<evidence type="ECO:0000313" key="4">
    <source>
        <dbReference type="Proteomes" id="UP000442694"/>
    </source>
</evidence>
<dbReference type="Pfam" id="PF01408">
    <property type="entry name" value="GFO_IDH_MocA"/>
    <property type="match status" value="1"/>
</dbReference>